<evidence type="ECO:0000313" key="8">
    <source>
        <dbReference type="EMBL" id="MFD1705205.1"/>
    </source>
</evidence>
<dbReference type="Proteomes" id="UP001597301">
    <property type="component" value="Unassembled WGS sequence"/>
</dbReference>
<organism evidence="8 9">
    <name type="scientific">Siminovitchia sediminis</name>
    <dbReference type="NCBI Taxonomy" id="1274353"/>
    <lineage>
        <taxon>Bacteria</taxon>
        <taxon>Bacillati</taxon>
        <taxon>Bacillota</taxon>
        <taxon>Bacilli</taxon>
        <taxon>Bacillales</taxon>
        <taxon>Bacillaceae</taxon>
        <taxon>Siminovitchia</taxon>
    </lineage>
</organism>
<dbReference type="RefSeq" id="WP_380771450.1">
    <property type="nucleotide sequence ID" value="NZ_JBHUEO010000001.1"/>
</dbReference>
<name>A0ABW4KGB0_9BACI</name>
<feature type="chain" id="PRO_5045104197" description="Lipoprotein" evidence="7">
    <location>
        <begin position="19"/>
        <end position="275"/>
    </location>
</feature>
<comment type="caution">
    <text evidence="8">The sequence shown here is derived from an EMBL/GenBank/DDBJ whole genome shotgun (WGS) entry which is preliminary data.</text>
</comment>
<evidence type="ECO:0000256" key="5">
    <source>
        <dbReference type="ARBA" id="ARBA00023288"/>
    </source>
</evidence>
<proteinExistence type="inferred from homology"/>
<comment type="similarity">
    <text evidence="6">Belongs to the nlpA lipoprotein family.</text>
</comment>
<protein>
    <recommendedName>
        <fullName evidence="6">Lipoprotein</fullName>
    </recommendedName>
</protein>
<dbReference type="SUPFAM" id="SSF53850">
    <property type="entry name" value="Periplasmic binding protein-like II"/>
    <property type="match status" value="1"/>
</dbReference>
<dbReference type="EMBL" id="JBHUEO010000001">
    <property type="protein sequence ID" value="MFD1705205.1"/>
    <property type="molecule type" value="Genomic_DNA"/>
</dbReference>
<feature type="signal peptide" evidence="7">
    <location>
        <begin position="1"/>
        <end position="18"/>
    </location>
</feature>
<dbReference type="PROSITE" id="PS51257">
    <property type="entry name" value="PROKAR_LIPOPROTEIN"/>
    <property type="match status" value="1"/>
</dbReference>
<keyword evidence="3" id="KW-0472">Membrane</keyword>
<evidence type="ECO:0000313" key="9">
    <source>
        <dbReference type="Proteomes" id="UP001597301"/>
    </source>
</evidence>
<keyword evidence="5 6" id="KW-0449">Lipoprotein</keyword>
<keyword evidence="2 7" id="KW-0732">Signal</keyword>
<dbReference type="CDD" id="cd13526">
    <property type="entry name" value="PBP2_lipoprotein_MetQ_like"/>
    <property type="match status" value="1"/>
</dbReference>
<gene>
    <name evidence="8" type="ORF">ACFSCZ_00375</name>
</gene>
<keyword evidence="4" id="KW-0564">Palmitate</keyword>
<evidence type="ECO:0000256" key="3">
    <source>
        <dbReference type="ARBA" id="ARBA00023136"/>
    </source>
</evidence>
<keyword evidence="9" id="KW-1185">Reference proteome</keyword>
<dbReference type="PIRSF" id="PIRSF002854">
    <property type="entry name" value="MetQ"/>
    <property type="match status" value="1"/>
</dbReference>
<sequence>MKKWLLSSILVVAIAALAACGGGGNDNGENPEGLLGDGKLTVGTTAGVQEQLVEKVQELAAEQDLEIEIKTFTDYPIVNEALAQGELDINVFQHEPYLNEFKEDRNLDLIKVANTVNFPMGVYSNKIDDISKLEKGAKIGLPNDPTNGGRALLLFEQAGLIKLKEDAGVTAGLNDIEENKNDYEFVELEAAQIPRQLDELDAAAINSNYAMEAGYIPAEDSIFIEPKDSPWVNIVAARTENKDDEAIKQFVDLYQSEEMEKFIEEELQGSVIPGW</sequence>
<accession>A0ABW4KGB0</accession>
<comment type="subcellular location">
    <subcellularLocation>
        <location evidence="1">Membrane</location>
        <topology evidence="1">Lipid-anchor</topology>
    </subcellularLocation>
</comment>
<reference evidence="9" key="1">
    <citation type="journal article" date="2019" name="Int. J. Syst. Evol. Microbiol.">
        <title>The Global Catalogue of Microorganisms (GCM) 10K type strain sequencing project: providing services to taxonomists for standard genome sequencing and annotation.</title>
        <authorList>
            <consortium name="The Broad Institute Genomics Platform"/>
            <consortium name="The Broad Institute Genome Sequencing Center for Infectious Disease"/>
            <person name="Wu L."/>
            <person name="Ma J."/>
        </authorList>
    </citation>
    <scope>NUCLEOTIDE SEQUENCE [LARGE SCALE GENOMIC DNA]</scope>
    <source>
        <strain evidence="9">CGMCC 1.12295</strain>
    </source>
</reference>
<dbReference type="Gene3D" id="3.40.190.10">
    <property type="entry name" value="Periplasmic binding protein-like II"/>
    <property type="match status" value="2"/>
</dbReference>
<dbReference type="NCBIfam" id="TIGR00363">
    <property type="entry name" value="MetQ/NlpA family lipoprotein"/>
    <property type="match status" value="1"/>
</dbReference>
<dbReference type="PANTHER" id="PTHR30429">
    <property type="entry name" value="D-METHIONINE-BINDING LIPOPROTEIN METQ"/>
    <property type="match status" value="1"/>
</dbReference>
<evidence type="ECO:0000256" key="7">
    <source>
        <dbReference type="SAM" id="SignalP"/>
    </source>
</evidence>
<dbReference type="InterPro" id="IPR004872">
    <property type="entry name" value="Lipoprotein_NlpA"/>
</dbReference>
<evidence type="ECO:0000256" key="4">
    <source>
        <dbReference type="ARBA" id="ARBA00023139"/>
    </source>
</evidence>
<evidence type="ECO:0000256" key="2">
    <source>
        <dbReference type="ARBA" id="ARBA00022729"/>
    </source>
</evidence>
<dbReference type="PANTHER" id="PTHR30429:SF1">
    <property type="entry name" value="D-METHIONINE-BINDING LIPOPROTEIN METQ-RELATED"/>
    <property type="match status" value="1"/>
</dbReference>
<evidence type="ECO:0000256" key="1">
    <source>
        <dbReference type="ARBA" id="ARBA00004635"/>
    </source>
</evidence>
<dbReference type="Pfam" id="PF03180">
    <property type="entry name" value="Lipoprotein_9"/>
    <property type="match status" value="1"/>
</dbReference>
<evidence type="ECO:0000256" key="6">
    <source>
        <dbReference type="PIRNR" id="PIRNR002854"/>
    </source>
</evidence>